<organism evidence="2 3">
    <name type="scientific">Sedimentibacter hydroxybenzoicus DSM 7310</name>
    <dbReference type="NCBI Taxonomy" id="1123245"/>
    <lineage>
        <taxon>Bacteria</taxon>
        <taxon>Bacillati</taxon>
        <taxon>Bacillota</taxon>
        <taxon>Tissierellia</taxon>
        <taxon>Sedimentibacter</taxon>
    </lineage>
</organism>
<reference evidence="2" key="1">
    <citation type="submission" date="2020-07" db="EMBL/GenBank/DDBJ databases">
        <title>Genomic analysis of a strain of Sedimentibacter Hydroxybenzoicus DSM7310.</title>
        <authorList>
            <person name="Ma S."/>
        </authorList>
    </citation>
    <scope>NUCLEOTIDE SEQUENCE</scope>
    <source>
        <strain evidence="2">DSM 7310</strain>
    </source>
</reference>
<evidence type="ECO:0000313" key="3">
    <source>
        <dbReference type="Proteomes" id="UP000611629"/>
    </source>
</evidence>
<proteinExistence type="predicted"/>
<dbReference type="EMBL" id="JACBNQ010000002">
    <property type="protein sequence ID" value="NYB73169.1"/>
    <property type="molecule type" value="Genomic_DNA"/>
</dbReference>
<name>A0A974BHA9_SEDHY</name>
<protein>
    <recommendedName>
        <fullName evidence="1">DUF7736 domain-containing protein</fullName>
    </recommendedName>
</protein>
<dbReference type="Pfam" id="PF24875">
    <property type="entry name" value="DUF7736"/>
    <property type="match status" value="1"/>
</dbReference>
<keyword evidence="3" id="KW-1185">Reference proteome</keyword>
<dbReference type="InterPro" id="IPR056638">
    <property type="entry name" value="DUF7736"/>
</dbReference>
<sequence length="85" mass="9960">MTKEEATAKSESRWYEGKFPQEIVEFQLYEDKLCMPLQLYQEAVEKVLGRPVYTHEYKTPERLIAEYEAIKSADGCQLQQGHEMA</sequence>
<dbReference type="AlphaFoldDB" id="A0A974BHA9"/>
<accession>A0A974BHA9</accession>
<evidence type="ECO:0000313" key="2">
    <source>
        <dbReference type="EMBL" id="NYB73169.1"/>
    </source>
</evidence>
<feature type="domain" description="DUF7736" evidence="1">
    <location>
        <begin position="21"/>
        <end position="72"/>
    </location>
</feature>
<comment type="caution">
    <text evidence="2">The sequence shown here is derived from an EMBL/GenBank/DDBJ whole genome shotgun (WGS) entry which is preliminary data.</text>
</comment>
<gene>
    <name evidence="2" type="ORF">HZF24_03330</name>
</gene>
<evidence type="ECO:0000259" key="1">
    <source>
        <dbReference type="Pfam" id="PF24875"/>
    </source>
</evidence>
<dbReference type="Proteomes" id="UP000611629">
    <property type="component" value="Unassembled WGS sequence"/>
</dbReference>